<proteinExistence type="predicted"/>
<dbReference type="Proteomes" id="UP001218188">
    <property type="component" value="Unassembled WGS sequence"/>
</dbReference>
<feature type="signal peptide" evidence="2">
    <location>
        <begin position="1"/>
        <end position="21"/>
    </location>
</feature>
<evidence type="ECO:0000256" key="1">
    <source>
        <dbReference type="SAM" id="MobiDB-lite"/>
    </source>
</evidence>
<keyword evidence="4" id="KW-1185">Reference proteome</keyword>
<organism evidence="3 4">
    <name type="scientific">Mycena alexandri</name>
    <dbReference type="NCBI Taxonomy" id="1745969"/>
    <lineage>
        <taxon>Eukaryota</taxon>
        <taxon>Fungi</taxon>
        <taxon>Dikarya</taxon>
        <taxon>Basidiomycota</taxon>
        <taxon>Agaricomycotina</taxon>
        <taxon>Agaricomycetes</taxon>
        <taxon>Agaricomycetidae</taxon>
        <taxon>Agaricales</taxon>
        <taxon>Marasmiineae</taxon>
        <taxon>Mycenaceae</taxon>
        <taxon>Mycena</taxon>
    </lineage>
</organism>
<evidence type="ECO:0000313" key="4">
    <source>
        <dbReference type="Proteomes" id="UP001218188"/>
    </source>
</evidence>
<accession>A0AAD6SI87</accession>
<evidence type="ECO:0000256" key="2">
    <source>
        <dbReference type="SAM" id="SignalP"/>
    </source>
</evidence>
<protein>
    <recommendedName>
        <fullName evidence="5">Apple domain-containing protein</fullName>
    </recommendedName>
</protein>
<feature type="chain" id="PRO_5042115793" description="Apple domain-containing protein" evidence="2">
    <location>
        <begin position="22"/>
        <end position="411"/>
    </location>
</feature>
<reference evidence="3" key="1">
    <citation type="submission" date="2023-03" db="EMBL/GenBank/DDBJ databases">
        <title>Massive genome expansion in bonnet fungi (Mycena s.s.) driven by repeated elements and novel gene families across ecological guilds.</title>
        <authorList>
            <consortium name="Lawrence Berkeley National Laboratory"/>
            <person name="Harder C.B."/>
            <person name="Miyauchi S."/>
            <person name="Viragh M."/>
            <person name="Kuo A."/>
            <person name="Thoen E."/>
            <person name="Andreopoulos B."/>
            <person name="Lu D."/>
            <person name="Skrede I."/>
            <person name="Drula E."/>
            <person name="Henrissat B."/>
            <person name="Morin E."/>
            <person name="Kohler A."/>
            <person name="Barry K."/>
            <person name="LaButti K."/>
            <person name="Morin E."/>
            <person name="Salamov A."/>
            <person name="Lipzen A."/>
            <person name="Mereny Z."/>
            <person name="Hegedus B."/>
            <person name="Baldrian P."/>
            <person name="Stursova M."/>
            <person name="Weitz H."/>
            <person name="Taylor A."/>
            <person name="Grigoriev I.V."/>
            <person name="Nagy L.G."/>
            <person name="Martin F."/>
            <person name="Kauserud H."/>
        </authorList>
    </citation>
    <scope>NUCLEOTIDE SEQUENCE</scope>
    <source>
        <strain evidence="3">CBHHK200</strain>
    </source>
</reference>
<dbReference type="AlphaFoldDB" id="A0AAD6SI87"/>
<comment type="caution">
    <text evidence="3">The sequence shown here is derived from an EMBL/GenBank/DDBJ whole genome shotgun (WGS) entry which is preliminary data.</text>
</comment>
<name>A0AAD6SI87_9AGAR</name>
<feature type="region of interest" description="Disordered" evidence="1">
    <location>
        <begin position="63"/>
        <end position="87"/>
    </location>
</feature>
<dbReference type="EMBL" id="JARJCM010000118">
    <property type="protein sequence ID" value="KAJ7027945.1"/>
    <property type="molecule type" value="Genomic_DNA"/>
</dbReference>
<feature type="compositionally biased region" description="Gly residues" evidence="1">
    <location>
        <begin position="63"/>
        <end position="77"/>
    </location>
</feature>
<sequence>MASRTQILAILSCALLATPSAFIEKKSSPSKREGYDQGGGYGANDGYHNGGYGEHDGYGYQNGGYPNGGYPGGGHQNGGHHPQGGHQNASEVILGFRDPEEFCSQYLSISPYATTQTATQTSTTSPTLVTVTSTSTTNLGTNPTLEDTKTAATATVATTTETLTSTSTEVDTSTLSTSTFYEFTPPPPQPTTVMRRANAAARRRAHAHAARKRDLPLPLRQFDDAEVSSACSDIVMPQTDFQTATTTTTVAQTETDTTTTTSNIPPTTTITATTTLYPEDTETDFSTAPPVTTTTTTTFLPVMTQCAPSRPVSLITTGSDGGKITFTSNIPTADACCQLCFGNATSYCGAWKWCEFDGSCELGVGAMDPGSSAPASDQCPTLGRYEFTEPGAFVGGDGPCSSGQYAPVLPS</sequence>
<evidence type="ECO:0008006" key="5">
    <source>
        <dbReference type="Google" id="ProtNLM"/>
    </source>
</evidence>
<keyword evidence="2" id="KW-0732">Signal</keyword>
<evidence type="ECO:0000313" key="3">
    <source>
        <dbReference type="EMBL" id="KAJ7027945.1"/>
    </source>
</evidence>
<gene>
    <name evidence="3" type="ORF">C8F04DRAFT_1266533</name>
</gene>